<evidence type="ECO:0000256" key="6">
    <source>
        <dbReference type="ARBA" id="ARBA00022833"/>
    </source>
</evidence>
<feature type="compositionally biased region" description="Polar residues" evidence="13">
    <location>
        <begin position="446"/>
        <end position="468"/>
    </location>
</feature>
<organism evidence="16 17">
    <name type="scientific">Cricetulus griseus</name>
    <name type="common">Chinese hamster</name>
    <name type="synonym">Cricetulus barabensis griseus</name>
    <dbReference type="NCBI Taxonomy" id="10029"/>
    <lineage>
        <taxon>Eukaryota</taxon>
        <taxon>Metazoa</taxon>
        <taxon>Chordata</taxon>
        <taxon>Craniata</taxon>
        <taxon>Vertebrata</taxon>
        <taxon>Euteleostomi</taxon>
        <taxon>Mammalia</taxon>
        <taxon>Eutheria</taxon>
        <taxon>Euarchontoglires</taxon>
        <taxon>Glires</taxon>
        <taxon>Rodentia</taxon>
        <taxon>Myomorpha</taxon>
        <taxon>Muroidea</taxon>
        <taxon>Cricetidae</taxon>
        <taxon>Cricetinae</taxon>
        <taxon>Cricetulus</taxon>
    </lineage>
</organism>
<dbReference type="GO" id="GO:0005737">
    <property type="term" value="C:cytoplasm"/>
    <property type="evidence" value="ECO:0007669"/>
    <property type="project" value="UniProtKB-SubCell"/>
</dbReference>
<dbReference type="GeneTree" id="ENSGT00950000182850"/>
<feature type="domain" description="LIM zinc-binding" evidence="14">
    <location>
        <begin position="82"/>
        <end position="141"/>
    </location>
</feature>
<dbReference type="PANTHER" id="PTHR24213:SF6">
    <property type="entry name" value="ACTIN-BINDING LIM PROTEIN 2"/>
    <property type="match status" value="1"/>
</dbReference>
<dbReference type="GO" id="GO:0030032">
    <property type="term" value="P:lamellipodium assembly"/>
    <property type="evidence" value="ECO:0007669"/>
    <property type="project" value="TreeGrafter"/>
</dbReference>
<dbReference type="Pfam" id="PF02209">
    <property type="entry name" value="VHP"/>
    <property type="match status" value="1"/>
</dbReference>
<keyword evidence="3" id="KW-0597">Phosphoprotein</keyword>
<dbReference type="Ensembl" id="ENSCGRT00001024768.1">
    <property type="protein sequence ID" value="ENSCGRP00001020524.1"/>
    <property type="gene ID" value="ENSCGRG00001019600.1"/>
</dbReference>
<keyword evidence="4 12" id="KW-0479">Metal-binding</keyword>
<dbReference type="SUPFAM" id="SSF57716">
    <property type="entry name" value="Glucocorticoid receptor-like (DNA-binding domain)"/>
    <property type="match status" value="6"/>
</dbReference>
<feature type="domain" description="LIM zinc-binding" evidence="14">
    <location>
        <begin position="22"/>
        <end position="81"/>
    </location>
</feature>
<feature type="domain" description="HP" evidence="15">
    <location>
        <begin position="539"/>
        <end position="607"/>
    </location>
</feature>
<dbReference type="InterPro" id="IPR036886">
    <property type="entry name" value="Villin_headpiece_dom_sf"/>
</dbReference>
<protein>
    <recommendedName>
        <fullName evidence="10">Actin-binding LIM protein 2</fullName>
    </recommendedName>
    <alternativeName>
        <fullName evidence="11">Actin-binding LIM protein family member 2</fullName>
    </alternativeName>
</protein>
<name>A0A8C2QLI8_CRIGR</name>
<feature type="region of interest" description="Disordered" evidence="13">
    <location>
        <begin position="504"/>
        <end position="533"/>
    </location>
</feature>
<dbReference type="PANTHER" id="PTHR24213">
    <property type="entry name" value="ACTIN-BINDING LIM PROTEIN"/>
    <property type="match status" value="1"/>
</dbReference>
<feature type="compositionally biased region" description="Low complexity" evidence="13">
    <location>
        <begin position="511"/>
        <end position="523"/>
    </location>
</feature>
<dbReference type="CDD" id="cd09329">
    <property type="entry name" value="LIM3_abLIM"/>
    <property type="match status" value="1"/>
</dbReference>
<evidence type="ECO:0000256" key="5">
    <source>
        <dbReference type="ARBA" id="ARBA00022737"/>
    </source>
</evidence>
<dbReference type="InterPro" id="IPR001781">
    <property type="entry name" value="Znf_LIM"/>
</dbReference>
<evidence type="ECO:0000259" key="14">
    <source>
        <dbReference type="PROSITE" id="PS50023"/>
    </source>
</evidence>
<dbReference type="InterPro" id="IPR003128">
    <property type="entry name" value="Villin_headpiece"/>
</dbReference>
<reference evidence="16" key="2">
    <citation type="submission" date="2025-09" db="UniProtKB">
        <authorList>
            <consortium name="Ensembl"/>
        </authorList>
    </citation>
    <scope>IDENTIFICATION</scope>
</reference>
<dbReference type="CDD" id="cd09330">
    <property type="entry name" value="LIM4_abLIM"/>
    <property type="match status" value="1"/>
</dbReference>
<dbReference type="InterPro" id="IPR032402">
    <property type="entry name" value="AbLIM_anchor"/>
</dbReference>
<dbReference type="FunFam" id="2.10.110.10:FF:000007">
    <property type="entry name" value="actin-binding LIM protein 1 isoform X1"/>
    <property type="match status" value="1"/>
</dbReference>
<keyword evidence="7 12" id="KW-0440">LIM domain</keyword>
<sequence>MSAVSQPQAAHAPLEKPASTAILCSTCGNVCKGEVLRVQNKYFHIRCFVCKACGCDLAEGGFFVRQGEHICTRDYQRLYGTRCFSCDRFIEGEVVSALGKTYHPDCFVCAVCRLPFPPGDRVTFNGKECMCQKCSPPTTLGSSAHLAQGLRSCGGCGLEIKNGQALVALDKHWHLGCFKCKTCGKLLNAEYISKDGLPYCEADYHTKFGIRCDGCEKYITGRVLEAGEKHYHPSCALCVRCGQMFSEGEEMYLQGSSIWHPACRQAARSEDKSKMHSSVCSQPCPGTLPYALQETRTSSESIVSVPASSTSGSPSRVIYAKLGDEILDYRDLAALPKNKAIYNIDRPDMISYSPYISHSAMGDRQSYGEGDQDDRSYKQCRTSSPSSAGSVSLGHYTPTSRSPQHYSRPAGTVSVGTSSCLSLSQHPSPTSVFRHHYIPYFRGSESGRSTPSLSVLSDSRPPSSTYQQAPRHFHVPAARRLDVEDSSFDQDSRKKTTWLLLKGDTDTRTNSPDLDSQSLSLSSGAEREPLQRMPGDSLYSQYKIYPYDSLIVTNRIRVKLPKDVDRTRLERHLSPEEFQEVFGMNIEEFDRLALWKRNDLKKKALLF</sequence>
<evidence type="ECO:0000256" key="9">
    <source>
        <dbReference type="ARBA" id="ARBA00065493"/>
    </source>
</evidence>
<evidence type="ECO:0000256" key="4">
    <source>
        <dbReference type="ARBA" id="ARBA00022723"/>
    </source>
</evidence>
<dbReference type="Proteomes" id="UP000694386">
    <property type="component" value="Unplaced"/>
</dbReference>
<keyword evidence="2" id="KW-0963">Cytoplasm</keyword>
<dbReference type="GO" id="GO:0007010">
    <property type="term" value="P:cytoskeleton organization"/>
    <property type="evidence" value="ECO:0007669"/>
    <property type="project" value="InterPro"/>
</dbReference>
<dbReference type="FunFam" id="2.10.110.10:FF:000003">
    <property type="entry name" value="actin-binding LIM protein 1 isoform X1"/>
    <property type="match status" value="1"/>
</dbReference>
<dbReference type="CDD" id="cd09328">
    <property type="entry name" value="LIM2_abLIM"/>
    <property type="match status" value="1"/>
</dbReference>
<evidence type="ECO:0000256" key="2">
    <source>
        <dbReference type="ARBA" id="ARBA00022490"/>
    </source>
</evidence>
<comment type="subunit">
    <text evidence="9">Interacts with F-actin and ABRA.</text>
</comment>
<evidence type="ECO:0000256" key="8">
    <source>
        <dbReference type="ARBA" id="ARBA00060056"/>
    </source>
</evidence>
<evidence type="ECO:0000256" key="10">
    <source>
        <dbReference type="ARBA" id="ARBA00071022"/>
    </source>
</evidence>
<keyword evidence="5" id="KW-0677">Repeat</keyword>
<dbReference type="Gene3D" id="2.10.110.10">
    <property type="entry name" value="Cysteine Rich Protein"/>
    <property type="match status" value="4"/>
</dbReference>
<dbReference type="SMART" id="SM00132">
    <property type="entry name" value="LIM"/>
    <property type="match status" value="4"/>
</dbReference>
<evidence type="ECO:0000256" key="7">
    <source>
        <dbReference type="ARBA" id="ARBA00023038"/>
    </source>
</evidence>
<evidence type="ECO:0000256" key="13">
    <source>
        <dbReference type="SAM" id="MobiDB-lite"/>
    </source>
</evidence>
<dbReference type="PROSITE" id="PS00478">
    <property type="entry name" value="LIM_DOMAIN_1"/>
    <property type="match status" value="3"/>
</dbReference>
<dbReference type="GO" id="GO:0046872">
    <property type="term" value="F:metal ion binding"/>
    <property type="evidence" value="ECO:0007669"/>
    <property type="project" value="UniProtKB-KW"/>
</dbReference>
<dbReference type="PROSITE" id="PS50023">
    <property type="entry name" value="LIM_DOMAIN_2"/>
    <property type="match status" value="3"/>
</dbReference>
<accession>A0A8C2QLI8</accession>
<evidence type="ECO:0000313" key="17">
    <source>
        <dbReference type="Proteomes" id="UP000694386"/>
    </source>
</evidence>
<dbReference type="PROSITE" id="PS51089">
    <property type="entry name" value="HP"/>
    <property type="match status" value="1"/>
</dbReference>
<feature type="domain" description="LIM zinc-binding" evidence="14">
    <location>
        <begin position="151"/>
        <end position="210"/>
    </location>
</feature>
<feature type="region of interest" description="Disordered" evidence="13">
    <location>
        <begin position="361"/>
        <end position="429"/>
    </location>
</feature>
<dbReference type="SMART" id="SM00153">
    <property type="entry name" value="VHP"/>
    <property type="match status" value="1"/>
</dbReference>
<evidence type="ECO:0000256" key="12">
    <source>
        <dbReference type="PROSITE-ProRule" id="PRU00125"/>
    </source>
</evidence>
<dbReference type="Gene3D" id="1.10.950.10">
    <property type="entry name" value="Villin headpiece domain"/>
    <property type="match status" value="1"/>
</dbReference>
<dbReference type="SUPFAM" id="SSF47050">
    <property type="entry name" value="VHP, Villin headpiece domain"/>
    <property type="match status" value="1"/>
</dbReference>
<dbReference type="CDD" id="cd09327">
    <property type="entry name" value="LIM1_abLIM"/>
    <property type="match status" value="1"/>
</dbReference>
<dbReference type="GO" id="GO:0015629">
    <property type="term" value="C:actin cytoskeleton"/>
    <property type="evidence" value="ECO:0007669"/>
    <property type="project" value="TreeGrafter"/>
</dbReference>
<dbReference type="GO" id="GO:0006366">
    <property type="term" value="P:transcription by RNA polymerase II"/>
    <property type="evidence" value="ECO:0007669"/>
    <property type="project" value="UniProtKB-ARBA"/>
</dbReference>
<dbReference type="AlphaFoldDB" id="A0A8C2QLI8"/>
<keyword evidence="6 12" id="KW-0862">Zinc</keyword>
<comment type="function">
    <text evidence="8">May act as scaffold protein. May stimulate ABRA activity and ABRA-dependent SRF transcriptional activity.</text>
</comment>
<reference evidence="16" key="1">
    <citation type="submission" date="2025-08" db="UniProtKB">
        <authorList>
            <consortium name="Ensembl"/>
        </authorList>
    </citation>
    <scope>IDENTIFICATION</scope>
</reference>
<dbReference type="Pfam" id="PF16182">
    <property type="entry name" value="AbLIM_anchor"/>
    <property type="match status" value="1"/>
</dbReference>
<dbReference type="InterPro" id="IPR051618">
    <property type="entry name" value="Actin-binding_LIM"/>
</dbReference>
<evidence type="ECO:0000256" key="11">
    <source>
        <dbReference type="ARBA" id="ARBA00075723"/>
    </source>
</evidence>
<dbReference type="GO" id="GO:0051015">
    <property type="term" value="F:actin filament binding"/>
    <property type="evidence" value="ECO:0007669"/>
    <property type="project" value="TreeGrafter"/>
</dbReference>
<evidence type="ECO:0000313" key="16">
    <source>
        <dbReference type="Ensembl" id="ENSCGRP00001020524.1"/>
    </source>
</evidence>
<feature type="compositionally biased region" description="Low complexity" evidence="13">
    <location>
        <begin position="383"/>
        <end position="392"/>
    </location>
</feature>
<feature type="compositionally biased region" description="Polar residues" evidence="13">
    <location>
        <begin position="414"/>
        <end position="429"/>
    </location>
</feature>
<dbReference type="Pfam" id="PF00412">
    <property type="entry name" value="LIM"/>
    <property type="match status" value="4"/>
</dbReference>
<evidence type="ECO:0000259" key="15">
    <source>
        <dbReference type="PROSITE" id="PS51089"/>
    </source>
</evidence>
<proteinExistence type="predicted"/>
<dbReference type="FunFam" id="2.10.110.10:FF:000053">
    <property type="entry name" value="Actin-binding LIM protein family, member 2"/>
    <property type="match status" value="1"/>
</dbReference>
<dbReference type="FunFam" id="1.10.950.10:FF:000001">
    <property type="entry name" value="actin-binding LIM protein 1 isoform X2"/>
    <property type="match status" value="1"/>
</dbReference>
<evidence type="ECO:0000256" key="1">
    <source>
        <dbReference type="ARBA" id="ARBA00004496"/>
    </source>
</evidence>
<evidence type="ECO:0000256" key="3">
    <source>
        <dbReference type="ARBA" id="ARBA00022553"/>
    </source>
</evidence>
<comment type="subcellular location">
    <subcellularLocation>
        <location evidence="1">Cytoplasm</location>
    </subcellularLocation>
</comment>
<feature type="region of interest" description="Disordered" evidence="13">
    <location>
        <begin position="444"/>
        <end position="471"/>
    </location>
</feature>
<dbReference type="FunFam" id="2.10.110.10:FF:000004">
    <property type="entry name" value="actin-binding LIM protein 1 isoform X1"/>
    <property type="match status" value="1"/>
</dbReference>